<reference evidence="7 8" key="1">
    <citation type="submission" date="2019-03" db="EMBL/GenBank/DDBJ databases">
        <title>First draft genome of Liparis tanakae, snailfish: a comprehensive survey of snailfish specific genes.</title>
        <authorList>
            <person name="Kim W."/>
            <person name="Song I."/>
            <person name="Jeong J.-H."/>
            <person name="Kim D."/>
            <person name="Kim S."/>
            <person name="Ryu S."/>
            <person name="Song J.Y."/>
            <person name="Lee S.K."/>
        </authorList>
    </citation>
    <scope>NUCLEOTIDE SEQUENCE [LARGE SCALE GENOMIC DNA]</scope>
    <source>
        <tissue evidence="7">Muscle</tissue>
    </source>
</reference>
<dbReference type="PROSITE" id="PS01186">
    <property type="entry name" value="EGF_2"/>
    <property type="match status" value="1"/>
</dbReference>
<dbReference type="PANTHER" id="PTHR24051:SF5">
    <property type="entry name" value="SUSHI DOMAIN-CONTAINING PROTEIN 1"/>
    <property type="match status" value="1"/>
</dbReference>
<evidence type="ECO:0000313" key="7">
    <source>
        <dbReference type="EMBL" id="TNN77580.1"/>
    </source>
</evidence>
<keyword evidence="8" id="KW-1185">Reference proteome</keyword>
<dbReference type="InterPro" id="IPR051622">
    <property type="entry name" value="R-tyr_protein_phosphatases"/>
</dbReference>
<feature type="domain" description="EGF-like" evidence="6">
    <location>
        <begin position="37"/>
        <end position="76"/>
    </location>
</feature>
<dbReference type="OrthoDB" id="9943809at2759"/>
<evidence type="ECO:0000256" key="1">
    <source>
        <dbReference type="ARBA" id="ARBA00022536"/>
    </source>
</evidence>
<dbReference type="InterPro" id="IPR018097">
    <property type="entry name" value="EGF_Ca-bd_CS"/>
</dbReference>
<evidence type="ECO:0000256" key="5">
    <source>
        <dbReference type="PROSITE-ProRule" id="PRU00076"/>
    </source>
</evidence>
<keyword evidence="1 5" id="KW-0245">EGF-like domain</keyword>
<dbReference type="Pfam" id="PF07645">
    <property type="entry name" value="EGF_CA"/>
    <property type="match status" value="2"/>
</dbReference>
<evidence type="ECO:0000313" key="8">
    <source>
        <dbReference type="Proteomes" id="UP000314294"/>
    </source>
</evidence>
<dbReference type="GO" id="GO:0005509">
    <property type="term" value="F:calcium ion binding"/>
    <property type="evidence" value="ECO:0007669"/>
    <property type="project" value="InterPro"/>
</dbReference>
<dbReference type="SUPFAM" id="SSF57196">
    <property type="entry name" value="EGF/Laminin"/>
    <property type="match status" value="2"/>
</dbReference>
<feature type="domain" description="EGF-like" evidence="6">
    <location>
        <begin position="89"/>
        <end position="126"/>
    </location>
</feature>
<dbReference type="Proteomes" id="UP000314294">
    <property type="component" value="Unassembled WGS sequence"/>
</dbReference>
<name>A0A4Z2IHX2_9TELE</name>
<evidence type="ECO:0000259" key="6">
    <source>
        <dbReference type="PROSITE" id="PS50026"/>
    </source>
</evidence>
<keyword evidence="3" id="KW-0677">Repeat</keyword>
<protein>
    <submittedName>
        <fullName evidence="7">Sushi domain-containing protein 1</fullName>
    </submittedName>
</protein>
<dbReference type="PROSITE" id="PS00010">
    <property type="entry name" value="ASX_HYDROXYL"/>
    <property type="match status" value="2"/>
</dbReference>
<dbReference type="InterPro" id="IPR000742">
    <property type="entry name" value="EGF"/>
</dbReference>
<dbReference type="PROSITE" id="PS50026">
    <property type="entry name" value="EGF_3"/>
    <property type="match status" value="2"/>
</dbReference>
<comment type="caution">
    <text evidence="5">Lacks conserved residue(s) required for the propagation of feature annotation.</text>
</comment>
<dbReference type="SMART" id="SM00181">
    <property type="entry name" value="EGF"/>
    <property type="match status" value="3"/>
</dbReference>
<keyword evidence="4" id="KW-1015">Disulfide bond</keyword>
<dbReference type="Gene3D" id="2.10.25.10">
    <property type="entry name" value="Laminin"/>
    <property type="match status" value="2"/>
</dbReference>
<organism evidence="7 8">
    <name type="scientific">Liparis tanakae</name>
    <name type="common">Tanaka's snailfish</name>
    <dbReference type="NCBI Taxonomy" id="230148"/>
    <lineage>
        <taxon>Eukaryota</taxon>
        <taxon>Metazoa</taxon>
        <taxon>Chordata</taxon>
        <taxon>Craniata</taxon>
        <taxon>Vertebrata</taxon>
        <taxon>Euteleostomi</taxon>
        <taxon>Actinopterygii</taxon>
        <taxon>Neopterygii</taxon>
        <taxon>Teleostei</taxon>
        <taxon>Neoteleostei</taxon>
        <taxon>Acanthomorphata</taxon>
        <taxon>Eupercaria</taxon>
        <taxon>Perciformes</taxon>
        <taxon>Cottioidei</taxon>
        <taxon>Cottales</taxon>
        <taxon>Liparidae</taxon>
        <taxon>Liparis</taxon>
    </lineage>
</organism>
<evidence type="ECO:0000256" key="2">
    <source>
        <dbReference type="ARBA" id="ARBA00022729"/>
    </source>
</evidence>
<sequence>MLDVCATCHANAHCDDSGKVCNCKYGFVGNGITYCQDKDECQIGANKICGQHTTCQNTYGSYYCTCLAGYSPSNNMSVFIPNDGTHCQDIDECGIAGLCGAGAQCRNLEGSFDCSCQLGHQVHNGVEPFHPVRDYASCKGETAVIGLTDTYVIIVHSSSECRSWGFHTIKQEGSMLDGLSNL</sequence>
<evidence type="ECO:0000256" key="3">
    <source>
        <dbReference type="ARBA" id="ARBA00022737"/>
    </source>
</evidence>
<dbReference type="InterPro" id="IPR049883">
    <property type="entry name" value="NOTCH1_EGF-like"/>
</dbReference>
<gene>
    <name evidence="7" type="primary">SUSD1_1</name>
    <name evidence="7" type="ORF">EYF80_012170</name>
</gene>
<evidence type="ECO:0000256" key="4">
    <source>
        <dbReference type="ARBA" id="ARBA00023157"/>
    </source>
</evidence>
<dbReference type="InterPro" id="IPR001881">
    <property type="entry name" value="EGF-like_Ca-bd_dom"/>
</dbReference>
<dbReference type="PROSITE" id="PS01187">
    <property type="entry name" value="EGF_CA"/>
    <property type="match status" value="1"/>
</dbReference>
<comment type="caution">
    <text evidence="7">The sequence shown here is derived from an EMBL/GenBank/DDBJ whole genome shotgun (WGS) entry which is preliminary data.</text>
</comment>
<proteinExistence type="predicted"/>
<dbReference type="GO" id="GO:0030855">
    <property type="term" value="P:epithelial cell differentiation"/>
    <property type="evidence" value="ECO:0007669"/>
    <property type="project" value="UniProtKB-ARBA"/>
</dbReference>
<dbReference type="FunFam" id="2.10.25.10:FF:000038">
    <property type="entry name" value="Fibrillin 2"/>
    <property type="match status" value="2"/>
</dbReference>
<dbReference type="SMART" id="SM00179">
    <property type="entry name" value="EGF_CA"/>
    <property type="match status" value="2"/>
</dbReference>
<keyword evidence="2" id="KW-0732">Signal</keyword>
<dbReference type="PANTHER" id="PTHR24051">
    <property type="entry name" value="SUSHI DOMAIN-CONTAINING PROTEIN 1"/>
    <property type="match status" value="1"/>
</dbReference>
<dbReference type="EMBL" id="SRLO01000081">
    <property type="protein sequence ID" value="TNN77580.1"/>
    <property type="molecule type" value="Genomic_DNA"/>
</dbReference>
<accession>A0A4Z2IHX2</accession>
<dbReference type="AlphaFoldDB" id="A0A4Z2IHX2"/>
<dbReference type="InterPro" id="IPR000152">
    <property type="entry name" value="EGF-type_Asp/Asn_hydroxyl_site"/>
</dbReference>
<dbReference type="CDD" id="cd00054">
    <property type="entry name" value="EGF_CA"/>
    <property type="match status" value="2"/>
</dbReference>